<evidence type="ECO:0000256" key="10">
    <source>
        <dbReference type="SAM" id="Coils"/>
    </source>
</evidence>
<keyword evidence="15" id="KW-1185">Reference proteome</keyword>
<evidence type="ECO:0000256" key="7">
    <source>
        <dbReference type="ARBA" id="ARBA00023054"/>
    </source>
</evidence>
<dbReference type="OrthoDB" id="46868at2759"/>
<dbReference type="InterPro" id="IPR005606">
    <property type="entry name" value="Sec20"/>
</dbReference>
<evidence type="ECO:0000313" key="15">
    <source>
        <dbReference type="Proteomes" id="UP000193218"/>
    </source>
</evidence>
<evidence type="ECO:0000256" key="1">
    <source>
        <dbReference type="ARBA" id="ARBA00004163"/>
    </source>
</evidence>
<keyword evidence="2" id="KW-0813">Transport</keyword>
<evidence type="ECO:0000256" key="5">
    <source>
        <dbReference type="ARBA" id="ARBA00022892"/>
    </source>
</evidence>
<keyword evidence="3 12" id="KW-0812">Transmembrane</keyword>
<reference evidence="14 15" key="1">
    <citation type="submission" date="2017-03" db="EMBL/GenBank/DDBJ databases">
        <title>Widespread Adenine N6-methylation of Active Genes in Fungi.</title>
        <authorList>
            <consortium name="DOE Joint Genome Institute"/>
            <person name="Mondo S.J."/>
            <person name="Dannebaum R.O."/>
            <person name="Kuo R.C."/>
            <person name="Louie K.B."/>
            <person name="Bewick A.J."/>
            <person name="Labutti K."/>
            <person name="Haridas S."/>
            <person name="Kuo A."/>
            <person name="Salamov A."/>
            <person name="Ahrendt S.R."/>
            <person name="Lau R."/>
            <person name="Bowen B.P."/>
            <person name="Lipzen A."/>
            <person name="Sullivan W."/>
            <person name="Andreopoulos W.B."/>
            <person name="Clum A."/>
            <person name="Lindquist E."/>
            <person name="Daum C."/>
            <person name="Northen T.R."/>
            <person name="Ramamoorthy G."/>
            <person name="Schmitz R.J."/>
            <person name="Gryganskyi A."/>
            <person name="Culley D."/>
            <person name="Magnuson J."/>
            <person name="James T.Y."/>
            <person name="O'Malley M.A."/>
            <person name="Stajich J.E."/>
            <person name="Spatafora J.W."/>
            <person name="Visel A."/>
            <person name="Grigoriev I.V."/>
        </authorList>
    </citation>
    <scope>NUCLEOTIDE SEQUENCE [LARGE SCALE GENOMIC DNA]</scope>
    <source>
        <strain evidence="14 15">NRRL Y-17943</strain>
    </source>
</reference>
<evidence type="ECO:0000256" key="8">
    <source>
        <dbReference type="ARBA" id="ARBA00023136"/>
    </source>
</evidence>
<feature type="compositionally biased region" description="Basic and acidic residues" evidence="11">
    <location>
        <begin position="156"/>
        <end position="174"/>
    </location>
</feature>
<dbReference type="GO" id="GO:0005789">
    <property type="term" value="C:endoplasmic reticulum membrane"/>
    <property type="evidence" value="ECO:0007669"/>
    <property type="project" value="UniProtKB-SubCell"/>
</dbReference>
<evidence type="ECO:0000256" key="12">
    <source>
        <dbReference type="SAM" id="Phobius"/>
    </source>
</evidence>
<comment type="similarity">
    <text evidence="9">Belongs to the SEC20 family.</text>
</comment>
<feature type="domain" description="Sec20 C-terminal" evidence="13">
    <location>
        <begin position="182"/>
        <end position="272"/>
    </location>
</feature>
<sequence length="367" mass="40161">MSTNATASTSSNTSIQPNISQTYLAGATRRLHDIRTFQLDRLRSCRTLGMWTELVGEMKADLERARANLEMARELAESQLKPSEREQVLSKIDMADAELAELRIAYRETLLSSKTAITSMSKSKRHELNSSSSFDKTTTRSSGLNEGTEGAGASRSEYDEAARGRQRDPKRSDMGDDALQTKTNEVTDALRRTTMLMQAELERSVLAVQTLDSSTQTLRLTQTLYDNYTSLLTTSSQLVKAIEKADWYDRLLILGAFLFFLMVVGWVIKRRVLDKVVGGVGWWVGGSLKLVKMGTGLGGRASASQVKNVGQAKFEKVKSAVSAASSLRSTTLLSDAASSVSKVSEFIATPIASVTAMGEQAMARDEL</sequence>
<dbReference type="GO" id="GO:0031201">
    <property type="term" value="C:SNARE complex"/>
    <property type="evidence" value="ECO:0007669"/>
    <property type="project" value="TreeGrafter"/>
</dbReference>
<proteinExistence type="inferred from homology"/>
<keyword evidence="8 12" id="KW-0472">Membrane</keyword>
<comment type="caution">
    <text evidence="14">The sequence shown here is derived from an EMBL/GenBank/DDBJ whole genome shotgun (WGS) entry which is preliminary data.</text>
</comment>
<dbReference type="EMBL" id="NBSH01000004">
    <property type="protein sequence ID" value="ORX38568.1"/>
    <property type="molecule type" value="Genomic_DNA"/>
</dbReference>
<keyword evidence="5" id="KW-0931">ER-Golgi transport</keyword>
<dbReference type="RefSeq" id="XP_021872490.1">
    <property type="nucleotide sequence ID" value="XM_022015379.1"/>
</dbReference>
<protein>
    <submittedName>
        <fullName evidence="14">Sec20-domain-containing protein</fullName>
    </submittedName>
</protein>
<dbReference type="GO" id="GO:0006890">
    <property type="term" value="P:retrograde vesicle-mediated transport, Golgi to endoplasmic reticulum"/>
    <property type="evidence" value="ECO:0007669"/>
    <property type="project" value="InterPro"/>
</dbReference>
<keyword evidence="6 12" id="KW-1133">Transmembrane helix</keyword>
<dbReference type="PANTHER" id="PTHR12825:SF0">
    <property type="entry name" value="VESICLE TRANSPORT PROTEIN SEC20"/>
    <property type="match status" value="1"/>
</dbReference>
<evidence type="ECO:0000256" key="11">
    <source>
        <dbReference type="SAM" id="MobiDB-lite"/>
    </source>
</evidence>
<evidence type="ECO:0000256" key="6">
    <source>
        <dbReference type="ARBA" id="ARBA00022989"/>
    </source>
</evidence>
<dbReference type="STRING" id="4999.A0A1Y1UKI9"/>
<comment type="subcellular location">
    <subcellularLocation>
        <location evidence="1">Endoplasmic reticulum membrane</location>
        <topology evidence="1">Single-pass type IV membrane protein</topology>
    </subcellularLocation>
</comment>
<evidence type="ECO:0000256" key="2">
    <source>
        <dbReference type="ARBA" id="ARBA00022448"/>
    </source>
</evidence>
<accession>A0A1Y1UKI9</accession>
<feature type="transmembrane region" description="Helical" evidence="12">
    <location>
        <begin position="247"/>
        <end position="268"/>
    </location>
</feature>
<name>A0A1Y1UKI9_9TREE</name>
<evidence type="ECO:0000313" key="14">
    <source>
        <dbReference type="EMBL" id="ORX38568.1"/>
    </source>
</evidence>
<feature type="compositionally biased region" description="Polar residues" evidence="11">
    <location>
        <begin position="129"/>
        <end position="145"/>
    </location>
</feature>
<dbReference type="InterPro" id="IPR056173">
    <property type="entry name" value="Sec20_C"/>
</dbReference>
<evidence type="ECO:0000259" key="13">
    <source>
        <dbReference type="Pfam" id="PF03908"/>
    </source>
</evidence>
<keyword evidence="7 10" id="KW-0175">Coiled coil</keyword>
<dbReference type="Proteomes" id="UP000193218">
    <property type="component" value="Unassembled WGS sequence"/>
</dbReference>
<dbReference type="AlphaFoldDB" id="A0A1Y1UKI9"/>
<feature type="region of interest" description="Disordered" evidence="11">
    <location>
        <begin position="118"/>
        <end position="183"/>
    </location>
</feature>
<feature type="coiled-coil region" evidence="10">
    <location>
        <begin position="55"/>
        <end position="105"/>
    </location>
</feature>
<evidence type="ECO:0000256" key="4">
    <source>
        <dbReference type="ARBA" id="ARBA00022824"/>
    </source>
</evidence>
<dbReference type="GO" id="GO:0005484">
    <property type="term" value="F:SNAP receptor activity"/>
    <property type="evidence" value="ECO:0007669"/>
    <property type="project" value="InterPro"/>
</dbReference>
<dbReference type="InParanoid" id="A0A1Y1UKI9"/>
<evidence type="ECO:0000256" key="3">
    <source>
        <dbReference type="ARBA" id="ARBA00022692"/>
    </source>
</evidence>
<keyword evidence="4" id="KW-0256">Endoplasmic reticulum</keyword>
<dbReference type="PANTHER" id="PTHR12825">
    <property type="entry name" value="BNIP1-RELATED"/>
    <property type="match status" value="1"/>
</dbReference>
<dbReference type="Pfam" id="PF03908">
    <property type="entry name" value="Sec20"/>
    <property type="match status" value="1"/>
</dbReference>
<dbReference type="GeneID" id="33557188"/>
<gene>
    <name evidence="14" type="ORF">BD324DRAFT_621423</name>
</gene>
<evidence type="ECO:0000256" key="9">
    <source>
        <dbReference type="ARBA" id="ARBA00037934"/>
    </source>
</evidence>
<organism evidence="14 15">
    <name type="scientific">Kockovaella imperatae</name>
    <dbReference type="NCBI Taxonomy" id="4999"/>
    <lineage>
        <taxon>Eukaryota</taxon>
        <taxon>Fungi</taxon>
        <taxon>Dikarya</taxon>
        <taxon>Basidiomycota</taxon>
        <taxon>Agaricomycotina</taxon>
        <taxon>Tremellomycetes</taxon>
        <taxon>Tremellales</taxon>
        <taxon>Cuniculitremaceae</taxon>
        <taxon>Kockovaella</taxon>
    </lineage>
</organism>